<dbReference type="Proteomes" id="UP001293254">
    <property type="component" value="Unassembled WGS sequence"/>
</dbReference>
<reference evidence="1" key="2">
    <citation type="journal article" date="2024" name="Plant">
        <title>Genomic evolution and insights into agronomic trait innovations of Sesamum species.</title>
        <authorList>
            <person name="Miao H."/>
            <person name="Wang L."/>
            <person name="Qu L."/>
            <person name="Liu H."/>
            <person name="Sun Y."/>
            <person name="Le M."/>
            <person name="Wang Q."/>
            <person name="Wei S."/>
            <person name="Zheng Y."/>
            <person name="Lin W."/>
            <person name="Duan Y."/>
            <person name="Cao H."/>
            <person name="Xiong S."/>
            <person name="Wang X."/>
            <person name="Wei L."/>
            <person name="Li C."/>
            <person name="Ma Q."/>
            <person name="Ju M."/>
            <person name="Zhao R."/>
            <person name="Li G."/>
            <person name="Mu C."/>
            <person name="Tian Q."/>
            <person name="Mei H."/>
            <person name="Zhang T."/>
            <person name="Gao T."/>
            <person name="Zhang H."/>
        </authorList>
    </citation>
    <scope>NUCLEOTIDE SEQUENCE</scope>
    <source>
        <strain evidence="1">3651</strain>
    </source>
</reference>
<name>A0AAE1YBJ2_9LAMI</name>
<sequence length="103" mass="10989">MQKASRKEGVNLTAAGAPNFRMIPMLGLRAPLHPTINIKAPPPFAPNRPSLSQFTGIVATQESGSNIPTFVKGSKTYVTLNNVTSAVKCIQEAGKSKKPTNKK</sequence>
<accession>A0AAE1YBJ2</accession>
<evidence type="ECO:0000313" key="2">
    <source>
        <dbReference type="Proteomes" id="UP001293254"/>
    </source>
</evidence>
<dbReference type="AlphaFoldDB" id="A0AAE1YBJ2"/>
<organism evidence="1 2">
    <name type="scientific">Sesamum alatum</name>
    <dbReference type="NCBI Taxonomy" id="300844"/>
    <lineage>
        <taxon>Eukaryota</taxon>
        <taxon>Viridiplantae</taxon>
        <taxon>Streptophyta</taxon>
        <taxon>Embryophyta</taxon>
        <taxon>Tracheophyta</taxon>
        <taxon>Spermatophyta</taxon>
        <taxon>Magnoliopsida</taxon>
        <taxon>eudicotyledons</taxon>
        <taxon>Gunneridae</taxon>
        <taxon>Pentapetalae</taxon>
        <taxon>asterids</taxon>
        <taxon>lamiids</taxon>
        <taxon>Lamiales</taxon>
        <taxon>Pedaliaceae</taxon>
        <taxon>Sesamum</taxon>
    </lineage>
</organism>
<evidence type="ECO:0000313" key="1">
    <source>
        <dbReference type="EMBL" id="KAK4427256.1"/>
    </source>
</evidence>
<gene>
    <name evidence="1" type="ORF">Salat_1494500</name>
</gene>
<proteinExistence type="predicted"/>
<dbReference type="EMBL" id="JACGWO010000005">
    <property type="protein sequence ID" value="KAK4427256.1"/>
    <property type="molecule type" value="Genomic_DNA"/>
</dbReference>
<keyword evidence="2" id="KW-1185">Reference proteome</keyword>
<reference evidence="1" key="1">
    <citation type="submission" date="2020-06" db="EMBL/GenBank/DDBJ databases">
        <authorList>
            <person name="Li T."/>
            <person name="Hu X."/>
            <person name="Zhang T."/>
            <person name="Song X."/>
            <person name="Zhang H."/>
            <person name="Dai N."/>
            <person name="Sheng W."/>
            <person name="Hou X."/>
            <person name="Wei L."/>
        </authorList>
    </citation>
    <scope>NUCLEOTIDE SEQUENCE</scope>
    <source>
        <strain evidence="1">3651</strain>
        <tissue evidence="1">Leaf</tissue>
    </source>
</reference>
<comment type="caution">
    <text evidence="1">The sequence shown here is derived from an EMBL/GenBank/DDBJ whole genome shotgun (WGS) entry which is preliminary data.</text>
</comment>
<protein>
    <submittedName>
        <fullName evidence="1">Uncharacterized protein</fullName>
    </submittedName>
</protein>